<protein>
    <submittedName>
        <fullName evidence="1">Uncharacterized protein</fullName>
    </submittedName>
</protein>
<dbReference type="EMBL" id="GG692439">
    <property type="protein sequence ID" value="EER36563.1"/>
    <property type="molecule type" value="Genomic_DNA"/>
</dbReference>
<evidence type="ECO:0000313" key="2">
    <source>
        <dbReference type="Proteomes" id="UP000002624"/>
    </source>
</evidence>
<gene>
    <name evidence="1" type="ORF">HCDG_09219</name>
</gene>
<organism evidence="1 2">
    <name type="scientific">Ajellomyces capsulatus (strain H143)</name>
    <name type="common">Darling's disease fungus</name>
    <name type="synonym">Histoplasma capsulatum</name>
    <dbReference type="NCBI Taxonomy" id="544712"/>
    <lineage>
        <taxon>Eukaryota</taxon>
        <taxon>Fungi</taxon>
        <taxon>Dikarya</taxon>
        <taxon>Ascomycota</taxon>
        <taxon>Pezizomycotina</taxon>
        <taxon>Eurotiomycetes</taxon>
        <taxon>Eurotiomycetidae</taxon>
        <taxon>Onygenales</taxon>
        <taxon>Ajellomycetaceae</taxon>
        <taxon>Histoplasma</taxon>
    </lineage>
</organism>
<dbReference type="AlphaFoldDB" id="C6HSN8"/>
<sequence length="191" mass="21900">MALGWREIFLRGPPKIILDVQATETRTPLQEIRNGLTGRTERGCPKQTPSKLGMIQSAFLEMAIYINIDLLMFQNLTIETILYACLTLNPHLTSDMSLQDLSGTIEEAVAHNLLALPQLRIPIRLIDLRSEMSVKRRNLQILMLTHYHAQRTSQRGQEETDPLIPQRVITVMAKTRDHRTRHQRQTRPMAG</sequence>
<reference evidence="2" key="1">
    <citation type="submission" date="2009-05" db="EMBL/GenBank/DDBJ databases">
        <title>The genome sequence of Ajellomyces capsulatus strain H143.</title>
        <authorList>
            <person name="Champion M."/>
            <person name="Cuomo C.A."/>
            <person name="Ma L.-J."/>
            <person name="Henn M.R."/>
            <person name="Sil A."/>
            <person name="Goldman B."/>
            <person name="Young S.K."/>
            <person name="Kodira C.D."/>
            <person name="Zeng Q."/>
            <person name="Koehrsen M."/>
            <person name="Alvarado L."/>
            <person name="Berlin A.M."/>
            <person name="Borenstein D."/>
            <person name="Chen Z."/>
            <person name="Engels R."/>
            <person name="Freedman E."/>
            <person name="Gellesch M."/>
            <person name="Goldberg J."/>
            <person name="Griggs A."/>
            <person name="Gujja S."/>
            <person name="Heiman D.I."/>
            <person name="Hepburn T.A."/>
            <person name="Howarth C."/>
            <person name="Jen D."/>
            <person name="Larson L."/>
            <person name="Lewis B."/>
            <person name="Mehta T."/>
            <person name="Park D."/>
            <person name="Pearson M."/>
            <person name="Roberts A."/>
            <person name="Saif S."/>
            <person name="Shea T.D."/>
            <person name="Shenoy N."/>
            <person name="Sisk P."/>
            <person name="Stolte C."/>
            <person name="Sykes S."/>
            <person name="Walk T."/>
            <person name="White J."/>
            <person name="Yandava C."/>
            <person name="Klein B."/>
            <person name="McEwen J.G."/>
            <person name="Puccia R."/>
            <person name="Goldman G.H."/>
            <person name="Felipe M.S."/>
            <person name="Nino-Vega G."/>
            <person name="San-Blas G."/>
            <person name="Taylor J.W."/>
            <person name="Mendoza L."/>
            <person name="Galagan J.E."/>
            <person name="Nusbaum C."/>
            <person name="Birren B.W."/>
        </authorList>
    </citation>
    <scope>NUCLEOTIDE SEQUENCE [LARGE SCALE GENOMIC DNA]</scope>
    <source>
        <strain evidence="2">H143</strain>
    </source>
</reference>
<evidence type="ECO:0000313" key="1">
    <source>
        <dbReference type="EMBL" id="EER36563.1"/>
    </source>
</evidence>
<name>C6HSN8_AJECH</name>
<accession>C6HSN8</accession>
<dbReference type="Proteomes" id="UP000002624">
    <property type="component" value="Unassembled WGS sequence"/>
</dbReference>
<dbReference type="VEuPathDB" id="FungiDB:HCDG_09219"/>
<proteinExistence type="predicted"/>
<dbReference type="HOGENOM" id="CLU_1421077_0_0_1"/>